<evidence type="ECO:0000313" key="2">
    <source>
        <dbReference type="Proteomes" id="UP001162156"/>
    </source>
</evidence>
<evidence type="ECO:0000313" key="1">
    <source>
        <dbReference type="EMBL" id="KAJ8953664.1"/>
    </source>
</evidence>
<comment type="caution">
    <text evidence="1">The sequence shown here is derived from an EMBL/GenBank/DDBJ whole genome shotgun (WGS) entry which is preliminary data.</text>
</comment>
<gene>
    <name evidence="1" type="ORF">NQ314_007271</name>
</gene>
<dbReference type="Proteomes" id="UP001162156">
    <property type="component" value="Unassembled WGS sequence"/>
</dbReference>
<dbReference type="EMBL" id="JANEYF010001958">
    <property type="protein sequence ID" value="KAJ8953664.1"/>
    <property type="molecule type" value="Genomic_DNA"/>
</dbReference>
<dbReference type="AlphaFoldDB" id="A0AAV8YSJ4"/>
<sequence length="189" mass="21757">MSDSGSLQNISFSFKEICKVARDIKPDCWCIVASNHRLSFIEINLPQCGPATLQKQLILNNYMQLEAYVGINRLSEEVLSTNDVTSVIELENCLRTFASFGTCLGNRNFHRASMSNSQAKIEYWKHTNCLLLYERDSRRKEQCCDSCLSLNTFLTKKQRKQVIPMCDEFAEPKRIKIDADEVNIKEEIM</sequence>
<name>A0AAV8YSJ4_9CUCU</name>
<proteinExistence type="predicted"/>
<organism evidence="1 2">
    <name type="scientific">Rhamnusium bicolor</name>
    <dbReference type="NCBI Taxonomy" id="1586634"/>
    <lineage>
        <taxon>Eukaryota</taxon>
        <taxon>Metazoa</taxon>
        <taxon>Ecdysozoa</taxon>
        <taxon>Arthropoda</taxon>
        <taxon>Hexapoda</taxon>
        <taxon>Insecta</taxon>
        <taxon>Pterygota</taxon>
        <taxon>Neoptera</taxon>
        <taxon>Endopterygota</taxon>
        <taxon>Coleoptera</taxon>
        <taxon>Polyphaga</taxon>
        <taxon>Cucujiformia</taxon>
        <taxon>Chrysomeloidea</taxon>
        <taxon>Cerambycidae</taxon>
        <taxon>Lepturinae</taxon>
        <taxon>Rhagiini</taxon>
        <taxon>Rhamnusium</taxon>
    </lineage>
</organism>
<keyword evidence="2" id="KW-1185">Reference proteome</keyword>
<protein>
    <submittedName>
        <fullName evidence="1">Uncharacterized protein</fullName>
    </submittedName>
</protein>
<accession>A0AAV8YSJ4</accession>
<reference evidence="1" key="1">
    <citation type="journal article" date="2023" name="Insect Mol. Biol.">
        <title>Genome sequencing provides insights into the evolution of gene families encoding plant cell wall-degrading enzymes in longhorned beetles.</title>
        <authorList>
            <person name="Shin N.R."/>
            <person name="Okamura Y."/>
            <person name="Kirsch R."/>
            <person name="Pauchet Y."/>
        </authorList>
    </citation>
    <scope>NUCLEOTIDE SEQUENCE</scope>
    <source>
        <strain evidence="1">RBIC_L_NR</strain>
    </source>
</reference>